<reference evidence="1 2" key="1">
    <citation type="submission" date="2019-07" db="EMBL/GenBank/DDBJ databases">
        <title>Whole genome shotgun sequence of Deinococcus cellulosilyticus NBRC 106333.</title>
        <authorList>
            <person name="Hosoyama A."/>
            <person name="Uohara A."/>
            <person name="Ohji S."/>
            <person name="Ichikawa N."/>
        </authorList>
    </citation>
    <scope>NUCLEOTIDE SEQUENCE [LARGE SCALE GENOMIC DNA]</scope>
    <source>
        <strain evidence="1 2">NBRC 106333</strain>
    </source>
</reference>
<comment type="caution">
    <text evidence="1">The sequence shown here is derived from an EMBL/GenBank/DDBJ whole genome shotgun (WGS) entry which is preliminary data.</text>
</comment>
<proteinExistence type="predicted"/>
<evidence type="ECO:0000313" key="1">
    <source>
        <dbReference type="EMBL" id="GEM50106.1"/>
    </source>
</evidence>
<organism evidence="1 2">
    <name type="scientific">Deinococcus cellulosilyticus (strain DSM 18568 / NBRC 106333 / KACC 11606 / 5516J-15)</name>
    <dbReference type="NCBI Taxonomy" id="1223518"/>
    <lineage>
        <taxon>Bacteria</taxon>
        <taxon>Thermotogati</taxon>
        <taxon>Deinococcota</taxon>
        <taxon>Deinococci</taxon>
        <taxon>Deinococcales</taxon>
        <taxon>Deinococcaceae</taxon>
        <taxon>Deinococcus</taxon>
    </lineage>
</organism>
<sequence>MPPSQVKDGHLSIYQVLSKMGFSHPGKVWKHLLAQHGPDFVLHTRMQFDMADGRKGRLVPAIRQEDLGKLLEQVRQMNPEMQSQWFFLPEEQQVIDFLMDAFADQEPESPCMVQDVMVDLFFHRCKLAVVLVSAAEPETQRIQKLQQDGVQVVHANVYHKDFRPGTLFREIRGIIDLKT</sequence>
<evidence type="ECO:0000313" key="2">
    <source>
        <dbReference type="Proteomes" id="UP000321306"/>
    </source>
</evidence>
<dbReference type="EMBL" id="BJXB01000058">
    <property type="protein sequence ID" value="GEM50106.1"/>
    <property type="molecule type" value="Genomic_DNA"/>
</dbReference>
<gene>
    <name evidence="1" type="ORF">DC3_57410</name>
</gene>
<protein>
    <submittedName>
        <fullName evidence="1">Uncharacterized protein</fullName>
    </submittedName>
</protein>
<name>A0A511NC10_DEIC1</name>
<accession>A0A511NC10</accession>
<dbReference type="AlphaFoldDB" id="A0A511NC10"/>
<dbReference type="Proteomes" id="UP000321306">
    <property type="component" value="Unassembled WGS sequence"/>
</dbReference>
<keyword evidence="2" id="KW-1185">Reference proteome</keyword>
<dbReference type="RefSeq" id="WP_146891985.1">
    <property type="nucleotide sequence ID" value="NZ_BJXB01000058.1"/>
</dbReference>
<dbReference type="OrthoDB" id="75459at2"/>